<dbReference type="InterPro" id="IPR011051">
    <property type="entry name" value="RmlC_Cupin_sf"/>
</dbReference>
<dbReference type="SUPFAM" id="SSF51182">
    <property type="entry name" value="RmlC-like cupins"/>
    <property type="match status" value="1"/>
</dbReference>
<dbReference type="EMBL" id="JAKNSF020000227">
    <property type="protein sequence ID" value="KAK7706019.1"/>
    <property type="molecule type" value="Genomic_DNA"/>
</dbReference>
<dbReference type="PANTHER" id="PTHR36156:SF2">
    <property type="entry name" value="CUPIN TYPE-2 DOMAIN-CONTAINING PROTEIN"/>
    <property type="match status" value="1"/>
</dbReference>
<accession>A0ABR1NLS2</accession>
<comment type="caution">
    <text evidence="1">The sequence shown here is derived from an EMBL/GenBank/DDBJ whole genome shotgun (WGS) entry which is preliminary data.</text>
</comment>
<dbReference type="PANTHER" id="PTHR36156">
    <property type="entry name" value="SLR2101 PROTEIN"/>
    <property type="match status" value="1"/>
</dbReference>
<dbReference type="CDD" id="cd02231">
    <property type="entry name" value="cupin_BLL6423-like"/>
    <property type="match status" value="1"/>
</dbReference>
<gene>
    <name evidence="1" type="ORF">SLS63_014045</name>
</gene>
<dbReference type="InterPro" id="IPR047142">
    <property type="entry name" value="OryJ/VirC-like"/>
</dbReference>
<evidence type="ECO:0000313" key="2">
    <source>
        <dbReference type="Proteomes" id="UP001430848"/>
    </source>
</evidence>
<organism evidence="1 2">
    <name type="scientific">Diaporthe eres</name>
    <name type="common">Phomopsis oblonga</name>
    <dbReference type="NCBI Taxonomy" id="83184"/>
    <lineage>
        <taxon>Eukaryota</taxon>
        <taxon>Fungi</taxon>
        <taxon>Dikarya</taxon>
        <taxon>Ascomycota</taxon>
        <taxon>Pezizomycotina</taxon>
        <taxon>Sordariomycetes</taxon>
        <taxon>Sordariomycetidae</taxon>
        <taxon>Diaporthales</taxon>
        <taxon>Diaporthaceae</taxon>
        <taxon>Diaporthe</taxon>
        <taxon>Diaporthe eres species complex</taxon>
    </lineage>
</organism>
<evidence type="ECO:0008006" key="3">
    <source>
        <dbReference type="Google" id="ProtNLM"/>
    </source>
</evidence>
<reference evidence="1 2" key="1">
    <citation type="submission" date="2024-02" db="EMBL/GenBank/DDBJ databases">
        <title>De novo assembly and annotation of 12 fungi associated with fruit tree decline syndrome in Ontario, Canada.</title>
        <authorList>
            <person name="Sulman M."/>
            <person name="Ellouze W."/>
            <person name="Ilyukhin E."/>
        </authorList>
    </citation>
    <scope>NUCLEOTIDE SEQUENCE [LARGE SCALE GENOMIC DNA]</scope>
    <source>
        <strain evidence="1 2">M169</strain>
    </source>
</reference>
<sequence length="186" mass="19858">MASSFPNPRRLLVSNQASGRAEHQAEPGVEVLVDTLEPVAVMPKLNRAPIATHTAIPTSNAEAGRPHLDTVPGSGIVLPGGANIYYLDLAPHSDSPMHRTPSTDYLIVLHGELTVVTPPEAFDVVDGKGSYGKTEETVARAGDVVVQRGCMHAEDWVRLMIIVLAAEPVKIEVAGEAKELGESWLQ</sequence>
<dbReference type="Gene3D" id="2.60.120.10">
    <property type="entry name" value="Jelly Rolls"/>
    <property type="match status" value="1"/>
</dbReference>
<proteinExistence type="predicted"/>
<keyword evidence="2" id="KW-1185">Reference proteome</keyword>
<dbReference type="Proteomes" id="UP001430848">
    <property type="component" value="Unassembled WGS sequence"/>
</dbReference>
<name>A0ABR1NLS2_DIAER</name>
<protein>
    <recommendedName>
        <fullName evidence="3">Cupin 2 conserved barrel domain-containing protein</fullName>
    </recommendedName>
</protein>
<evidence type="ECO:0000313" key="1">
    <source>
        <dbReference type="EMBL" id="KAK7706019.1"/>
    </source>
</evidence>
<dbReference type="InterPro" id="IPR014710">
    <property type="entry name" value="RmlC-like_jellyroll"/>
</dbReference>